<proteinExistence type="predicted"/>
<dbReference type="STRING" id="98765.A0A2R6NI36"/>
<dbReference type="OrthoDB" id="424974at2759"/>
<dbReference type="EMBL" id="MLYV02001223">
    <property type="protein sequence ID" value="PSR72057.1"/>
    <property type="molecule type" value="Genomic_DNA"/>
</dbReference>
<dbReference type="AlphaFoldDB" id="A0A2R6NI36"/>
<evidence type="ECO:0000313" key="3">
    <source>
        <dbReference type="Proteomes" id="UP000186601"/>
    </source>
</evidence>
<evidence type="ECO:0000256" key="1">
    <source>
        <dbReference type="SAM" id="MobiDB-lite"/>
    </source>
</evidence>
<comment type="caution">
    <text evidence="2">The sequence shown here is derived from an EMBL/GenBank/DDBJ whole genome shotgun (WGS) entry which is preliminary data.</text>
</comment>
<evidence type="ECO:0000313" key="2">
    <source>
        <dbReference type="EMBL" id="PSR72057.1"/>
    </source>
</evidence>
<dbReference type="Proteomes" id="UP000186601">
    <property type="component" value="Unassembled WGS sequence"/>
</dbReference>
<keyword evidence="3" id="KW-1185">Reference proteome</keyword>
<reference evidence="2 3" key="1">
    <citation type="submission" date="2018-02" db="EMBL/GenBank/DDBJ databases">
        <title>Genome sequence of the basidiomycete white-rot fungus Phlebia centrifuga.</title>
        <authorList>
            <person name="Granchi Z."/>
            <person name="Peng M."/>
            <person name="de Vries R.P."/>
            <person name="Hilden K."/>
            <person name="Makela M.R."/>
            <person name="Grigoriev I."/>
            <person name="Riley R."/>
        </authorList>
    </citation>
    <scope>NUCLEOTIDE SEQUENCE [LARGE SCALE GENOMIC DNA]</scope>
    <source>
        <strain evidence="2 3">FBCC195</strain>
    </source>
</reference>
<protein>
    <submittedName>
        <fullName evidence="2">Uncharacterized protein</fullName>
    </submittedName>
</protein>
<sequence length="271" mass="29317">MCLLVTRAPTSSLASASLHELDRLCEFFELIGEKSQTATNNLVQCSFDCVKYQILRIDAPQEVVQKLRRQAHDAANNAQSADRSHPLSTELDRLGGKTHLISSGHSGMVSVPSPASSNTSSTQSNCIGTPGPSTAATPPFDITANCSPIPPDQIHPTIISDMRSFEEFSMTGPDGDQIMSIPTSFNFDLAQAFPLPQERQQPPDYATLEEIQRFFGDDFFGATATAASASAAVLPPYMLAPPNMEPELNMLPVNVPVLDATWQSFVEQLGF</sequence>
<name>A0A2R6NI36_9APHY</name>
<accession>A0A2R6NI36</accession>
<feature type="region of interest" description="Disordered" evidence="1">
    <location>
        <begin position="102"/>
        <end position="137"/>
    </location>
</feature>
<organism evidence="2 3">
    <name type="scientific">Hermanssonia centrifuga</name>
    <dbReference type="NCBI Taxonomy" id="98765"/>
    <lineage>
        <taxon>Eukaryota</taxon>
        <taxon>Fungi</taxon>
        <taxon>Dikarya</taxon>
        <taxon>Basidiomycota</taxon>
        <taxon>Agaricomycotina</taxon>
        <taxon>Agaricomycetes</taxon>
        <taxon>Polyporales</taxon>
        <taxon>Meruliaceae</taxon>
        <taxon>Hermanssonia</taxon>
    </lineage>
</organism>
<feature type="region of interest" description="Disordered" evidence="1">
    <location>
        <begin position="68"/>
        <end position="90"/>
    </location>
</feature>
<gene>
    <name evidence="2" type="ORF">PHLCEN_2v12087</name>
</gene>
<feature type="compositionally biased region" description="Low complexity" evidence="1">
    <location>
        <begin position="109"/>
        <end position="137"/>
    </location>
</feature>